<feature type="domain" description="Heparan-alpha-glucosaminide N-acetyltransferase catalytic" evidence="3">
    <location>
        <begin position="21"/>
        <end position="174"/>
    </location>
</feature>
<organism evidence="4 5">
    <name type="scientific">Nocardia brasiliensis (strain ATCC 700358 / HUJEG-1)</name>
    <dbReference type="NCBI Taxonomy" id="1133849"/>
    <lineage>
        <taxon>Bacteria</taxon>
        <taxon>Bacillati</taxon>
        <taxon>Actinomycetota</taxon>
        <taxon>Actinomycetes</taxon>
        <taxon>Mycobacteriales</taxon>
        <taxon>Nocardiaceae</taxon>
        <taxon>Nocardia</taxon>
    </lineage>
</organism>
<dbReference type="PANTHER" id="PTHR30590">
    <property type="entry name" value="INNER MEMBRANE PROTEIN"/>
    <property type="match status" value="1"/>
</dbReference>
<dbReference type="InterPro" id="IPR052529">
    <property type="entry name" value="Bact_Transport_Assoc"/>
</dbReference>
<dbReference type="eggNOG" id="COG2311">
    <property type="taxonomic scope" value="Bacteria"/>
</dbReference>
<feature type="transmembrane region" description="Helical" evidence="1">
    <location>
        <begin position="231"/>
        <end position="255"/>
    </location>
</feature>
<dbReference type="PANTHER" id="PTHR30590:SF3">
    <property type="entry name" value="HYPOTHETICAL MEMBRANE SPANNING PROTEIN"/>
    <property type="match status" value="1"/>
</dbReference>
<feature type="transmembrane region" description="Helical" evidence="1">
    <location>
        <begin position="104"/>
        <end position="122"/>
    </location>
</feature>
<dbReference type="Pfam" id="PF04235">
    <property type="entry name" value="DUF418"/>
    <property type="match status" value="1"/>
</dbReference>
<dbReference type="Proteomes" id="UP000006304">
    <property type="component" value="Chromosome"/>
</dbReference>
<dbReference type="InterPro" id="IPR012429">
    <property type="entry name" value="HGSNAT_cat"/>
</dbReference>
<feature type="transmembrane region" description="Helical" evidence="1">
    <location>
        <begin position="310"/>
        <end position="335"/>
    </location>
</feature>
<dbReference type="AlphaFoldDB" id="K0FB79"/>
<dbReference type="EMBL" id="CP003876">
    <property type="protein sequence ID" value="AFU04696.1"/>
    <property type="molecule type" value="Genomic_DNA"/>
</dbReference>
<feature type="transmembrane region" description="Helical" evidence="1">
    <location>
        <begin position="128"/>
        <end position="144"/>
    </location>
</feature>
<feature type="domain" description="DUF418" evidence="2">
    <location>
        <begin position="272"/>
        <end position="375"/>
    </location>
</feature>
<evidence type="ECO:0000256" key="1">
    <source>
        <dbReference type="SAM" id="Phobius"/>
    </source>
</evidence>
<dbReference type="TCDB" id="9.B.169.1.9">
    <property type="family name" value="the integral membrane protein (8 -10 tmss) yeib or duf418 (yeib) family"/>
</dbReference>
<feature type="transmembrane region" description="Helical" evidence="1">
    <location>
        <begin position="151"/>
        <end position="170"/>
    </location>
</feature>
<dbReference type="STRING" id="1133849.O3I_033735"/>
<evidence type="ECO:0000259" key="3">
    <source>
        <dbReference type="Pfam" id="PF07786"/>
    </source>
</evidence>
<keyword evidence="1" id="KW-0812">Transmembrane</keyword>
<feature type="transmembrane region" description="Helical" evidence="1">
    <location>
        <begin position="190"/>
        <end position="219"/>
    </location>
</feature>
<name>K0FB79_NOCB7</name>
<sequence>MSGMTALATSTDPRTGHAPPRLLGVDAVRGLALLGVFLMHFHMSGWLQTGAPDAAPAPVAWFQNETSSRAMSLFILLAGVSVALMTGGARPYTGQRMSLARRRLAVRAGMIFLIGLCLESAAPNVLEFYGVLLLLLVPCTGLRPRTLALMSAAAVPAVTLYAVWVMNNHMSWLMTEIPSGPAILLQPQHWAAYLFSLVGYGGGFQTVYGIPLVLAGLAIGRLDLRATAVRLRMAGGGLALALTASAVAALVPHLLPAGDLLTWRSLFDMPGATAPYATSLVGITFMIGVALLLLGLLLPLLDRPRAQSLLWPLVAAGSMTLTWYVGHLLFLYSVLEPRTQFSVAGFGGVIVAVLALSALWRKRFRRGPLEWLVHIAMVTAGNPKQGRQRKRP</sequence>
<protein>
    <submittedName>
        <fullName evidence="4">Uncharacterized protein</fullName>
    </submittedName>
</protein>
<dbReference type="InterPro" id="IPR007349">
    <property type="entry name" value="DUF418"/>
</dbReference>
<dbReference type="KEGG" id="nbr:O3I_033735"/>
<evidence type="ECO:0000313" key="4">
    <source>
        <dbReference type="EMBL" id="AFU04696.1"/>
    </source>
</evidence>
<keyword evidence="1" id="KW-1133">Transmembrane helix</keyword>
<feature type="transmembrane region" description="Helical" evidence="1">
    <location>
        <begin position="71"/>
        <end position="92"/>
    </location>
</feature>
<dbReference type="HOGENOM" id="CLU_036065_1_0_11"/>
<proteinExistence type="predicted"/>
<keyword evidence="5" id="KW-1185">Reference proteome</keyword>
<feature type="transmembrane region" description="Helical" evidence="1">
    <location>
        <begin position="31"/>
        <end position="51"/>
    </location>
</feature>
<gene>
    <name evidence="4" type="ORF">O3I_033735</name>
</gene>
<feature type="transmembrane region" description="Helical" evidence="1">
    <location>
        <begin position="341"/>
        <end position="360"/>
    </location>
</feature>
<evidence type="ECO:0000259" key="2">
    <source>
        <dbReference type="Pfam" id="PF04235"/>
    </source>
</evidence>
<feature type="transmembrane region" description="Helical" evidence="1">
    <location>
        <begin position="275"/>
        <end position="298"/>
    </location>
</feature>
<reference evidence="4 5" key="1">
    <citation type="journal article" date="2012" name="J. Bacteriol.">
        <title>Complete genome sequence of Nocardia brasiliensis HUJEG-1.</title>
        <authorList>
            <person name="Vera-Cabrera L."/>
            <person name="Ortiz-Lopez R."/>
            <person name="Elizondo-Gonzalez R."/>
            <person name="Perez-Maya A.A."/>
            <person name="Ocampo-Candiani J."/>
        </authorList>
    </citation>
    <scope>NUCLEOTIDE SEQUENCE [LARGE SCALE GENOMIC DNA]</scope>
    <source>
        <strain evidence="5">ATCC 700358</strain>
    </source>
</reference>
<accession>K0FB79</accession>
<evidence type="ECO:0000313" key="5">
    <source>
        <dbReference type="Proteomes" id="UP000006304"/>
    </source>
</evidence>
<keyword evidence="1" id="KW-0472">Membrane</keyword>
<dbReference type="Pfam" id="PF07786">
    <property type="entry name" value="HGSNAT_cat"/>
    <property type="match status" value="1"/>
</dbReference>